<dbReference type="EMBL" id="FNEK01000022">
    <property type="protein sequence ID" value="SDJ68241.1"/>
    <property type="molecule type" value="Genomic_DNA"/>
</dbReference>
<proteinExistence type="predicted"/>
<dbReference type="InterPro" id="IPR050109">
    <property type="entry name" value="HTH-type_TetR-like_transc_reg"/>
</dbReference>
<dbReference type="Proteomes" id="UP000199382">
    <property type="component" value="Unassembled WGS sequence"/>
</dbReference>
<dbReference type="GO" id="GO:0003677">
    <property type="term" value="F:DNA binding"/>
    <property type="evidence" value="ECO:0007669"/>
    <property type="project" value="UniProtKB-UniRule"/>
</dbReference>
<accession>A0A1G8VQA3</accession>
<dbReference type="InterPro" id="IPR001647">
    <property type="entry name" value="HTH_TetR"/>
</dbReference>
<dbReference type="AlphaFoldDB" id="A0A1G8VQA3"/>
<keyword evidence="1 2" id="KW-0238">DNA-binding</keyword>
<dbReference type="Pfam" id="PF00440">
    <property type="entry name" value="TetR_N"/>
    <property type="match status" value="1"/>
</dbReference>
<dbReference type="SUPFAM" id="SSF48498">
    <property type="entry name" value="Tetracyclin repressor-like, C-terminal domain"/>
    <property type="match status" value="1"/>
</dbReference>
<dbReference type="STRING" id="571298.SAMN04488026_10222"/>
<sequence>MRTWKQDPEAVRADILNAATAEFAQNGLDGARVQDIADRIQTSKRMIFYYFGDKDGLYRAVLEQAYRSVRQREAELDLKGLSPVDALRRLVEFTFDHHRDHADFIRLVMIENIHDARHMRKIESLSGTSNAAIDQLREICEAGKAAGLFRDDISPLALHWQISALSFFNVANRSTFSMNFGDGLFSEQAQAELREQVVKSILAIVM</sequence>
<dbReference type="PRINTS" id="PR00455">
    <property type="entry name" value="HTHTETR"/>
</dbReference>
<dbReference type="Pfam" id="PF17938">
    <property type="entry name" value="TetR_C_29"/>
    <property type="match status" value="1"/>
</dbReference>
<feature type="domain" description="HTH tetR-type" evidence="3">
    <location>
        <begin position="9"/>
        <end position="69"/>
    </location>
</feature>
<protein>
    <submittedName>
        <fullName evidence="4">Transcriptional regulator, TetR family</fullName>
    </submittedName>
</protein>
<feature type="DNA-binding region" description="H-T-H motif" evidence="2">
    <location>
        <begin position="32"/>
        <end position="51"/>
    </location>
</feature>
<evidence type="ECO:0000313" key="5">
    <source>
        <dbReference type="Proteomes" id="UP000199382"/>
    </source>
</evidence>
<evidence type="ECO:0000313" key="4">
    <source>
        <dbReference type="EMBL" id="SDJ68241.1"/>
    </source>
</evidence>
<reference evidence="4 5" key="1">
    <citation type="submission" date="2016-10" db="EMBL/GenBank/DDBJ databases">
        <authorList>
            <person name="de Groot N.N."/>
        </authorList>
    </citation>
    <scope>NUCLEOTIDE SEQUENCE [LARGE SCALE GENOMIC DNA]</scope>
    <source>
        <strain evidence="4 5">DSM 25294</strain>
    </source>
</reference>
<dbReference type="RefSeq" id="WP_244520708.1">
    <property type="nucleotide sequence ID" value="NZ_FNEK01000022.1"/>
</dbReference>
<dbReference type="PANTHER" id="PTHR30328">
    <property type="entry name" value="TRANSCRIPTIONAL REPRESSOR"/>
    <property type="match status" value="1"/>
</dbReference>
<dbReference type="InterPro" id="IPR036271">
    <property type="entry name" value="Tet_transcr_reg_TetR-rel_C_sf"/>
</dbReference>
<name>A0A1G8VQA3_9RHOB</name>
<evidence type="ECO:0000256" key="1">
    <source>
        <dbReference type="ARBA" id="ARBA00023125"/>
    </source>
</evidence>
<dbReference type="Gene3D" id="1.10.357.10">
    <property type="entry name" value="Tetracycline Repressor, domain 2"/>
    <property type="match status" value="1"/>
</dbReference>
<dbReference type="InterPro" id="IPR041474">
    <property type="entry name" value="NicS_C"/>
</dbReference>
<gene>
    <name evidence="4" type="ORF">SAMN04488026_10222</name>
</gene>
<keyword evidence="5" id="KW-1185">Reference proteome</keyword>
<organism evidence="4 5">
    <name type="scientific">Aliiruegeria lutimaris</name>
    <dbReference type="NCBI Taxonomy" id="571298"/>
    <lineage>
        <taxon>Bacteria</taxon>
        <taxon>Pseudomonadati</taxon>
        <taxon>Pseudomonadota</taxon>
        <taxon>Alphaproteobacteria</taxon>
        <taxon>Rhodobacterales</taxon>
        <taxon>Roseobacteraceae</taxon>
        <taxon>Aliiruegeria</taxon>
    </lineage>
</organism>
<dbReference type="PROSITE" id="PS50977">
    <property type="entry name" value="HTH_TETR_2"/>
    <property type="match status" value="1"/>
</dbReference>
<dbReference type="InterPro" id="IPR009057">
    <property type="entry name" value="Homeodomain-like_sf"/>
</dbReference>
<evidence type="ECO:0000256" key="2">
    <source>
        <dbReference type="PROSITE-ProRule" id="PRU00335"/>
    </source>
</evidence>
<dbReference type="PANTHER" id="PTHR30328:SF54">
    <property type="entry name" value="HTH-TYPE TRANSCRIPTIONAL REPRESSOR SCO4008"/>
    <property type="match status" value="1"/>
</dbReference>
<dbReference type="SUPFAM" id="SSF46689">
    <property type="entry name" value="Homeodomain-like"/>
    <property type="match status" value="1"/>
</dbReference>
<evidence type="ECO:0000259" key="3">
    <source>
        <dbReference type="PROSITE" id="PS50977"/>
    </source>
</evidence>